<dbReference type="InterPro" id="IPR023058">
    <property type="entry name" value="PPIase_PpiC_CS"/>
</dbReference>
<dbReference type="InterPro" id="IPR052029">
    <property type="entry name" value="PpiD_chaperone"/>
</dbReference>
<evidence type="ECO:0000256" key="1">
    <source>
        <dbReference type="ARBA" id="ARBA00004382"/>
    </source>
</evidence>
<sequence>MATLQKIRNRGGLLVSIVIGLALVAFIVGDALSSGASLLNRSKNQVGEIAGEAISIQDYQQKVAENEETIKSMNNLPSLNEEQQRMIRENTWNQIVSENIMQKEYESLGLGVSGDELFDFTLGENMHPSIKQLFTDPQTGAFDKNLARERIQMILNAPANNMQAQASKQYWLNMEEQVEAARKQEKYNSLLMKGMFIPNEVAKEYAENALTTVDISFISKSYNTVSDSAVSVTNNEIKDYYNSHKYLFEQQEMRQIVYVNFDVSASAEDIQETEEWVKESIPEFTNASNVIEFANLSSEKRFQPKYYKKGEIGNEELDEFLFTEKGNGVYGPYLQDNAYNIARVADRKVMPDSVKARHILISTQTMEASRAEKLADSLAGLIRKGGDFDELARKYSADQNSAINGGDLGWFTQEMMIPSFSDTAFIAKKNEVKITKTPYGYHVLQVMDMTKPVEKVLLGIIAKEITPSQQTVNKIYNDARTFANNINTLADFDAAVTANNQTKRIANLGKNDATIPGIESAREIIRQAYLTDKPGFILMDKEKSPIFETGDKFTVAVLTNIQEEGIAPLNSVAPMIRTELIRKKKGEIIAKELTGAISGSESLLSVAQKANAQVMDATDVSFSSFQIPGAGIEPKLISEVMTLQENQISKPIIGNQGVYVVVVNSKTVETATPEQIEAAKNSALQMNMTKIYYQTLPALIKKAGVTDARYKFY</sequence>
<organism evidence="14 15">
    <name type="scientific">Butyricimonas hominis</name>
    <dbReference type="NCBI Taxonomy" id="2763032"/>
    <lineage>
        <taxon>Bacteria</taxon>
        <taxon>Pseudomonadati</taxon>
        <taxon>Bacteroidota</taxon>
        <taxon>Bacteroidia</taxon>
        <taxon>Bacteroidales</taxon>
        <taxon>Odoribacteraceae</taxon>
        <taxon>Butyricimonas</taxon>
    </lineage>
</organism>
<evidence type="ECO:0000256" key="7">
    <source>
        <dbReference type="ARBA" id="ARBA00023186"/>
    </source>
</evidence>
<dbReference type="InterPro" id="IPR000297">
    <property type="entry name" value="PPIase_PpiC"/>
</dbReference>
<dbReference type="Proteomes" id="UP000646484">
    <property type="component" value="Unassembled WGS sequence"/>
</dbReference>
<dbReference type="PROSITE" id="PS50198">
    <property type="entry name" value="PPIC_PPIASE_2"/>
    <property type="match status" value="1"/>
</dbReference>
<evidence type="ECO:0000313" key="14">
    <source>
        <dbReference type="EMBL" id="MBC5619880.1"/>
    </source>
</evidence>
<dbReference type="InterPro" id="IPR046357">
    <property type="entry name" value="PPIase_dom_sf"/>
</dbReference>
<evidence type="ECO:0000256" key="11">
    <source>
        <dbReference type="PROSITE-ProRule" id="PRU00278"/>
    </source>
</evidence>
<evidence type="ECO:0000259" key="13">
    <source>
        <dbReference type="PROSITE" id="PS50198"/>
    </source>
</evidence>
<evidence type="ECO:0000256" key="3">
    <source>
        <dbReference type="ARBA" id="ARBA00022519"/>
    </source>
</evidence>
<name>A0ABR7CW25_9BACT</name>
<dbReference type="SUPFAM" id="SSF109998">
    <property type="entry name" value="Triger factor/SurA peptide-binding domain-like"/>
    <property type="match status" value="1"/>
</dbReference>
<dbReference type="InterPro" id="IPR027304">
    <property type="entry name" value="Trigger_fact/SurA_dom_sf"/>
</dbReference>
<comment type="subcellular location">
    <subcellularLocation>
        <location evidence="1">Cell inner membrane</location>
        <topology evidence="1">Single-pass type II membrane protein</topology>
        <orientation evidence="1">Periplasmic side</orientation>
    </subcellularLocation>
</comment>
<dbReference type="PANTHER" id="PTHR47529">
    <property type="entry name" value="PEPTIDYL-PROLYL CIS-TRANS ISOMERASE D"/>
    <property type="match status" value="1"/>
</dbReference>
<dbReference type="PANTHER" id="PTHR47529:SF1">
    <property type="entry name" value="PERIPLASMIC CHAPERONE PPID"/>
    <property type="match status" value="1"/>
</dbReference>
<reference evidence="14 15" key="1">
    <citation type="submission" date="2020-08" db="EMBL/GenBank/DDBJ databases">
        <title>Genome public.</title>
        <authorList>
            <person name="Liu C."/>
            <person name="Sun Q."/>
        </authorList>
    </citation>
    <scope>NUCLEOTIDE SEQUENCE [LARGE SCALE GENOMIC DNA]</scope>
    <source>
        <strain evidence="14 15">NSJ-56</strain>
    </source>
</reference>
<protein>
    <recommendedName>
        <fullName evidence="9">Periplasmic chaperone PpiD</fullName>
    </recommendedName>
    <alternativeName>
        <fullName evidence="10">Periplasmic folding chaperone</fullName>
    </alternativeName>
</protein>
<evidence type="ECO:0000256" key="12">
    <source>
        <dbReference type="SAM" id="Phobius"/>
    </source>
</evidence>
<keyword evidence="11" id="KW-0697">Rotamase</keyword>
<keyword evidence="7" id="KW-0143">Chaperone</keyword>
<dbReference type="RefSeq" id="WP_186974753.1">
    <property type="nucleotide sequence ID" value="NZ_JACOOH010000001.1"/>
</dbReference>
<dbReference type="SUPFAM" id="SSF54534">
    <property type="entry name" value="FKBP-like"/>
    <property type="match status" value="1"/>
</dbReference>
<evidence type="ECO:0000256" key="10">
    <source>
        <dbReference type="ARBA" id="ARBA00042775"/>
    </source>
</evidence>
<comment type="caution">
    <text evidence="14">The sequence shown here is derived from an EMBL/GenBank/DDBJ whole genome shotgun (WGS) entry which is preliminary data.</text>
</comment>
<dbReference type="Gene3D" id="3.10.50.40">
    <property type="match status" value="1"/>
</dbReference>
<evidence type="ECO:0000256" key="2">
    <source>
        <dbReference type="ARBA" id="ARBA00022475"/>
    </source>
</evidence>
<evidence type="ECO:0000256" key="6">
    <source>
        <dbReference type="ARBA" id="ARBA00023136"/>
    </source>
</evidence>
<keyword evidence="5 12" id="KW-1133">Transmembrane helix</keyword>
<evidence type="ECO:0000256" key="5">
    <source>
        <dbReference type="ARBA" id="ARBA00022989"/>
    </source>
</evidence>
<comment type="similarity">
    <text evidence="8">Belongs to the PpiD chaperone family.</text>
</comment>
<evidence type="ECO:0000313" key="15">
    <source>
        <dbReference type="Proteomes" id="UP000646484"/>
    </source>
</evidence>
<evidence type="ECO:0000256" key="8">
    <source>
        <dbReference type="ARBA" id="ARBA00038408"/>
    </source>
</evidence>
<dbReference type="EMBL" id="JACOOH010000001">
    <property type="protein sequence ID" value="MBC5619880.1"/>
    <property type="molecule type" value="Genomic_DNA"/>
</dbReference>
<keyword evidence="4 12" id="KW-0812">Transmembrane</keyword>
<keyword evidence="15" id="KW-1185">Reference proteome</keyword>
<evidence type="ECO:0000256" key="9">
    <source>
        <dbReference type="ARBA" id="ARBA00040743"/>
    </source>
</evidence>
<accession>A0ABR7CW25</accession>
<proteinExistence type="inferred from homology"/>
<gene>
    <name evidence="14" type="ORF">H8S64_02085</name>
</gene>
<feature type="domain" description="PpiC" evidence="13">
    <location>
        <begin position="351"/>
        <end position="448"/>
    </location>
</feature>
<keyword evidence="2" id="KW-1003">Cell membrane</keyword>
<dbReference type="Pfam" id="PF13616">
    <property type="entry name" value="Rotamase_3"/>
    <property type="match status" value="1"/>
</dbReference>
<feature type="transmembrane region" description="Helical" evidence="12">
    <location>
        <begin position="12"/>
        <end position="32"/>
    </location>
</feature>
<dbReference type="PROSITE" id="PS01096">
    <property type="entry name" value="PPIC_PPIASE_1"/>
    <property type="match status" value="1"/>
</dbReference>
<keyword evidence="11" id="KW-0413">Isomerase</keyword>
<evidence type="ECO:0000256" key="4">
    <source>
        <dbReference type="ARBA" id="ARBA00022692"/>
    </source>
</evidence>
<keyword evidence="6 12" id="KW-0472">Membrane</keyword>
<dbReference type="Pfam" id="PF13623">
    <property type="entry name" value="SurA_N_2"/>
    <property type="match status" value="1"/>
</dbReference>
<keyword evidence="3" id="KW-0997">Cell inner membrane</keyword>